<dbReference type="GeneID" id="59338343"/>
<evidence type="ECO:0000313" key="2">
    <source>
        <dbReference type="EMBL" id="KAF6224757.1"/>
    </source>
</evidence>
<dbReference type="EMBL" id="JACCJB010000008">
    <property type="protein sequence ID" value="KAF6224757.1"/>
    <property type="molecule type" value="Genomic_DNA"/>
</dbReference>
<proteinExistence type="predicted"/>
<feature type="compositionally biased region" description="Basic and acidic residues" evidence="1">
    <location>
        <begin position="21"/>
        <end position="31"/>
    </location>
</feature>
<dbReference type="Proteomes" id="UP000593566">
    <property type="component" value="Unassembled WGS sequence"/>
</dbReference>
<gene>
    <name evidence="2" type="ORF">HO133_009951</name>
</gene>
<evidence type="ECO:0000256" key="1">
    <source>
        <dbReference type="SAM" id="MobiDB-lite"/>
    </source>
</evidence>
<dbReference type="RefSeq" id="XP_037153624.1">
    <property type="nucleotide sequence ID" value="XM_037300807.1"/>
</dbReference>
<dbReference type="AlphaFoldDB" id="A0A8H6CJV6"/>
<feature type="region of interest" description="Disordered" evidence="1">
    <location>
        <begin position="1"/>
        <end position="47"/>
    </location>
</feature>
<sequence>MGGGHAAATLKATLGYNDQEVGEKKRPDHGLDLSGQRDFLGTPPETYDLEDLPRQVLEKPRTFYAAEILASGEPLNGLAAPSGPENAQSEKYRKILLGLKHGLKWVEQLDREVTNLGQQ</sequence>
<comment type="caution">
    <text evidence="2">The sequence shown here is derived from an EMBL/GenBank/DDBJ whole genome shotgun (WGS) entry which is preliminary data.</text>
</comment>
<reference evidence="2 3" key="1">
    <citation type="journal article" date="2020" name="Genomics">
        <title>Complete, high-quality genomes from long-read metagenomic sequencing of two wolf lichen thalli reveals enigmatic genome architecture.</title>
        <authorList>
            <person name="McKenzie S.K."/>
            <person name="Walston R.F."/>
            <person name="Allen J.L."/>
        </authorList>
    </citation>
    <scope>NUCLEOTIDE SEQUENCE [LARGE SCALE GENOMIC DNA]</scope>
    <source>
        <strain evidence="2">WasteWater1</strain>
    </source>
</reference>
<protein>
    <submittedName>
        <fullName evidence="2">Uncharacterized protein</fullName>
    </submittedName>
</protein>
<name>A0A8H6CJV6_9LECA</name>
<evidence type="ECO:0000313" key="3">
    <source>
        <dbReference type="Proteomes" id="UP000593566"/>
    </source>
</evidence>
<keyword evidence="3" id="KW-1185">Reference proteome</keyword>
<accession>A0A8H6CJV6</accession>
<organism evidence="2 3">
    <name type="scientific">Letharia lupina</name>
    <dbReference type="NCBI Taxonomy" id="560253"/>
    <lineage>
        <taxon>Eukaryota</taxon>
        <taxon>Fungi</taxon>
        <taxon>Dikarya</taxon>
        <taxon>Ascomycota</taxon>
        <taxon>Pezizomycotina</taxon>
        <taxon>Lecanoromycetes</taxon>
        <taxon>OSLEUM clade</taxon>
        <taxon>Lecanoromycetidae</taxon>
        <taxon>Lecanorales</taxon>
        <taxon>Lecanorineae</taxon>
        <taxon>Parmeliaceae</taxon>
        <taxon>Letharia</taxon>
    </lineage>
</organism>